<dbReference type="GO" id="GO:0003677">
    <property type="term" value="F:DNA binding"/>
    <property type="evidence" value="ECO:0007669"/>
    <property type="project" value="UniProtKB-KW"/>
</dbReference>
<dbReference type="InterPro" id="IPR002078">
    <property type="entry name" value="Sigma_54_int"/>
</dbReference>
<dbReference type="InterPro" id="IPR013767">
    <property type="entry name" value="PAS_fold"/>
</dbReference>
<dbReference type="SUPFAM" id="SSF52540">
    <property type="entry name" value="P-loop containing nucleoside triphosphate hydrolases"/>
    <property type="match status" value="1"/>
</dbReference>
<keyword evidence="6" id="KW-0804">Transcription</keyword>
<dbReference type="PROSITE" id="PS00688">
    <property type="entry name" value="SIGMA54_INTERACT_3"/>
    <property type="match status" value="1"/>
</dbReference>
<feature type="domain" description="PAS" evidence="9">
    <location>
        <begin position="219"/>
        <end position="255"/>
    </location>
</feature>
<dbReference type="InterPro" id="IPR009057">
    <property type="entry name" value="Homeodomain-like_sf"/>
</dbReference>
<keyword evidence="1" id="KW-0547">Nucleotide-binding</keyword>
<dbReference type="PROSITE" id="PS00675">
    <property type="entry name" value="SIGMA54_INTERACT_1"/>
    <property type="match status" value="1"/>
</dbReference>
<protein>
    <recommendedName>
        <fullName evidence="7">HTH-type transcriptional regulatory protein TyrR</fullName>
    </recommendedName>
</protein>
<feature type="domain" description="Sigma-54 factor interaction" evidence="8">
    <location>
        <begin position="356"/>
        <end position="585"/>
    </location>
</feature>
<dbReference type="FunFam" id="3.40.50.300:FF:000006">
    <property type="entry name" value="DNA-binding transcriptional regulator NtrC"/>
    <property type="match status" value="1"/>
</dbReference>
<evidence type="ECO:0000259" key="9">
    <source>
        <dbReference type="PROSITE" id="PS50112"/>
    </source>
</evidence>
<evidence type="ECO:0000256" key="5">
    <source>
        <dbReference type="ARBA" id="ARBA00023125"/>
    </source>
</evidence>
<reference evidence="11 12" key="1">
    <citation type="submission" date="2016-11" db="EMBL/GenBank/DDBJ databases">
        <authorList>
            <person name="Jaros S."/>
            <person name="Januszkiewicz K."/>
            <person name="Wedrychowicz H."/>
        </authorList>
    </citation>
    <scope>NUCLEOTIDE SEQUENCE [LARGE SCALE GENOMIC DNA]</scope>
    <source>
        <strain evidence="11 12">DSM 6191</strain>
    </source>
</reference>
<dbReference type="InterPro" id="IPR025662">
    <property type="entry name" value="Sigma_54_int_dom_ATP-bd_1"/>
</dbReference>
<dbReference type="Pfam" id="PF00381">
    <property type="entry name" value="PTS-HPr"/>
    <property type="match status" value="1"/>
</dbReference>
<keyword evidence="4" id="KW-0805">Transcription regulation</keyword>
<evidence type="ECO:0000256" key="3">
    <source>
        <dbReference type="ARBA" id="ARBA00022840"/>
    </source>
</evidence>
<dbReference type="PROSITE" id="PS50045">
    <property type="entry name" value="SIGMA54_INTERACT_4"/>
    <property type="match status" value="1"/>
</dbReference>
<dbReference type="Pfam" id="PF25601">
    <property type="entry name" value="AAA_lid_14"/>
    <property type="match status" value="1"/>
</dbReference>
<dbReference type="InterPro" id="IPR000014">
    <property type="entry name" value="PAS"/>
</dbReference>
<feature type="domain" description="HPr" evidence="10">
    <location>
        <begin position="1"/>
        <end position="108"/>
    </location>
</feature>
<dbReference type="Gene3D" id="1.10.8.60">
    <property type="match status" value="1"/>
</dbReference>
<evidence type="ECO:0000256" key="1">
    <source>
        <dbReference type="ARBA" id="ARBA00022741"/>
    </source>
</evidence>
<dbReference type="AlphaFoldDB" id="A0A1M5ZU60"/>
<feature type="domain" description="PAS" evidence="9">
    <location>
        <begin position="109"/>
        <end position="161"/>
    </location>
</feature>
<dbReference type="Gene3D" id="1.10.10.60">
    <property type="entry name" value="Homeodomain-like"/>
    <property type="match status" value="1"/>
</dbReference>
<dbReference type="PROSITE" id="PS00676">
    <property type="entry name" value="SIGMA54_INTERACT_2"/>
    <property type="match status" value="1"/>
</dbReference>
<dbReference type="Proteomes" id="UP000184241">
    <property type="component" value="Unassembled WGS sequence"/>
</dbReference>
<dbReference type="SMART" id="SM00091">
    <property type="entry name" value="PAS"/>
    <property type="match status" value="2"/>
</dbReference>
<dbReference type="PANTHER" id="PTHR32071">
    <property type="entry name" value="TRANSCRIPTIONAL REGULATORY PROTEIN"/>
    <property type="match status" value="1"/>
</dbReference>
<organism evidence="11 12">
    <name type="scientific">Clostridium intestinale DSM 6191</name>
    <dbReference type="NCBI Taxonomy" id="1121320"/>
    <lineage>
        <taxon>Bacteria</taxon>
        <taxon>Bacillati</taxon>
        <taxon>Bacillota</taxon>
        <taxon>Clostridia</taxon>
        <taxon>Eubacteriales</taxon>
        <taxon>Clostridiaceae</taxon>
        <taxon>Clostridium</taxon>
    </lineage>
</organism>
<evidence type="ECO:0000256" key="4">
    <source>
        <dbReference type="ARBA" id="ARBA00023015"/>
    </source>
</evidence>
<dbReference type="Gene3D" id="3.40.50.300">
    <property type="entry name" value="P-loop containing nucleotide triphosphate hydrolases"/>
    <property type="match status" value="1"/>
</dbReference>
<dbReference type="Gene3D" id="3.30.450.20">
    <property type="entry name" value="PAS domain"/>
    <property type="match status" value="2"/>
</dbReference>
<dbReference type="InterPro" id="IPR035965">
    <property type="entry name" value="PAS-like_dom_sf"/>
</dbReference>
<dbReference type="GO" id="GO:0005524">
    <property type="term" value="F:ATP binding"/>
    <property type="evidence" value="ECO:0007669"/>
    <property type="project" value="UniProtKB-KW"/>
</dbReference>
<dbReference type="InterPro" id="IPR035895">
    <property type="entry name" value="HPr-like_sf"/>
</dbReference>
<name>A0A1M5ZU60_9CLOT</name>
<dbReference type="PROSITE" id="PS50112">
    <property type="entry name" value="PAS"/>
    <property type="match status" value="2"/>
</dbReference>
<sequence length="667" mass="75385">MYTKSISILDPNGLHTRIAAMIVNKVDKLKSKYNVNLYIQKPPKTDWLGVSMLALLSLKVHYKESINIGVKEHTEAATAALDELYSYILTKVNLNSSMMEQIDVFIEESKIANEQILDSIPIGIVVIDLNSNITYINDYALKVFEKEHVKSIGKSIEKIVHNTKLPNIIANPQKQFGQIQHINGKIITVNRSPIFNNSKLIGACGVFQDVSDIVGMKELNEKFKKILESSHDLICFVDENGFINYTNPAYVNYLGDSSNYLGKSIFDISQDGLRVKVFNTKERVENVVHTKNNIDIISTVTPLFIDGEFKGVLSTSKVISEMKDLVNKLELSEEQLKYYKEELLKHTLNSKAFSGIIGISSSLKDILYISQKASESTSTVLIRGDSGTGKELIASAIHQNSNRNNKPFIKVNCVAIPDNLLESELFGFEKGSFTGAIKSKPGKFTIADGGTIFLDEIGDMPLSMQVKLLRVLQEREVESIGGIAPQKIDVRVIAATHRDLEEMIKNGEFREDLYYRLNVLCIQLPPLRDRKEDIPDLVEFFIHKMNSRLNKNIKGITKEALNHLINYSWPGNIRELENIIERAINLSSRDIITPRDLPYYFREDGKHKESLLPLDQDELLTFEEYEKIIIEKAMKVYGSYNKAGKALGLTHRTISLKCKKYGIEVNK</sequence>
<dbReference type="NCBIfam" id="TIGR00229">
    <property type="entry name" value="sensory_box"/>
    <property type="match status" value="1"/>
</dbReference>
<dbReference type="Pfam" id="PF00989">
    <property type="entry name" value="PAS"/>
    <property type="match status" value="2"/>
</dbReference>
<dbReference type="SUPFAM" id="SSF55594">
    <property type="entry name" value="HPr-like"/>
    <property type="match status" value="1"/>
</dbReference>
<evidence type="ECO:0000259" key="8">
    <source>
        <dbReference type="PROSITE" id="PS50045"/>
    </source>
</evidence>
<dbReference type="InterPro" id="IPR030828">
    <property type="entry name" value="HTH_TyrR"/>
</dbReference>
<evidence type="ECO:0000313" key="11">
    <source>
        <dbReference type="EMBL" id="SHI27817.1"/>
    </source>
</evidence>
<dbReference type="PANTHER" id="PTHR32071:SF57">
    <property type="entry name" value="C4-DICARBOXYLATE TRANSPORT TRANSCRIPTIONAL REGULATORY PROTEIN DCTD"/>
    <property type="match status" value="1"/>
</dbReference>
<evidence type="ECO:0000259" key="10">
    <source>
        <dbReference type="PROSITE" id="PS51350"/>
    </source>
</evidence>
<dbReference type="GO" id="GO:0006355">
    <property type="term" value="P:regulation of DNA-templated transcription"/>
    <property type="evidence" value="ECO:0007669"/>
    <property type="project" value="InterPro"/>
</dbReference>
<keyword evidence="2" id="KW-0058">Aromatic hydrocarbons catabolism</keyword>
<dbReference type="SUPFAM" id="SSF46689">
    <property type="entry name" value="Homeodomain-like"/>
    <property type="match status" value="1"/>
</dbReference>
<dbReference type="RefSeq" id="WP_073021382.1">
    <property type="nucleotide sequence ID" value="NZ_FQXU01000011.1"/>
</dbReference>
<dbReference type="InterPro" id="IPR025944">
    <property type="entry name" value="Sigma_54_int_dom_CS"/>
</dbReference>
<dbReference type="InterPro" id="IPR000032">
    <property type="entry name" value="HPr-like"/>
</dbReference>
<keyword evidence="3" id="KW-0067">ATP-binding</keyword>
<dbReference type="InterPro" id="IPR058031">
    <property type="entry name" value="AAA_lid_NorR"/>
</dbReference>
<evidence type="ECO:0000256" key="6">
    <source>
        <dbReference type="ARBA" id="ARBA00023163"/>
    </source>
</evidence>
<dbReference type="SUPFAM" id="SSF55785">
    <property type="entry name" value="PYP-like sensor domain (PAS domain)"/>
    <property type="match status" value="2"/>
</dbReference>
<dbReference type="Pfam" id="PF00158">
    <property type="entry name" value="Sigma54_activat"/>
    <property type="match status" value="1"/>
</dbReference>
<evidence type="ECO:0000256" key="2">
    <source>
        <dbReference type="ARBA" id="ARBA00022797"/>
    </source>
</evidence>
<dbReference type="InterPro" id="IPR027417">
    <property type="entry name" value="P-loop_NTPase"/>
</dbReference>
<dbReference type="CDD" id="cd00009">
    <property type="entry name" value="AAA"/>
    <property type="match status" value="1"/>
</dbReference>
<evidence type="ECO:0000256" key="7">
    <source>
        <dbReference type="ARBA" id="ARBA00029500"/>
    </source>
</evidence>
<proteinExistence type="predicted"/>
<dbReference type="CDD" id="cd00130">
    <property type="entry name" value="PAS"/>
    <property type="match status" value="2"/>
</dbReference>
<evidence type="ECO:0000313" key="12">
    <source>
        <dbReference type="Proteomes" id="UP000184241"/>
    </source>
</evidence>
<dbReference type="PROSITE" id="PS51350">
    <property type="entry name" value="PTS_HPR_DOM"/>
    <property type="match status" value="1"/>
</dbReference>
<dbReference type="InterPro" id="IPR003593">
    <property type="entry name" value="AAA+_ATPase"/>
</dbReference>
<dbReference type="InterPro" id="IPR025943">
    <property type="entry name" value="Sigma_54_int_dom_ATP-bd_2"/>
</dbReference>
<dbReference type="Gene3D" id="3.30.1340.10">
    <property type="entry name" value="HPr-like"/>
    <property type="match status" value="1"/>
</dbReference>
<accession>A0A1M5ZU60</accession>
<dbReference type="SMART" id="SM00382">
    <property type="entry name" value="AAA"/>
    <property type="match status" value="1"/>
</dbReference>
<gene>
    <name evidence="11" type="ORF">SAMN02745941_03393</name>
</gene>
<keyword evidence="5" id="KW-0238">DNA-binding</keyword>
<dbReference type="Pfam" id="PF18024">
    <property type="entry name" value="HTH_50"/>
    <property type="match status" value="1"/>
</dbReference>
<dbReference type="EMBL" id="FQXU01000011">
    <property type="protein sequence ID" value="SHI27817.1"/>
    <property type="molecule type" value="Genomic_DNA"/>
</dbReference>